<dbReference type="Pfam" id="PF01471">
    <property type="entry name" value="PG_binding_1"/>
    <property type="match status" value="1"/>
</dbReference>
<evidence type="ECO:0000256" key="1">
    <source>
        <dbReference type="SAM" id="MobiDB-lite"/>
    </source>
</evidence>
<dbReference type="InterPro" id="IPR036366">
    <property type="entry name" value="PGBDSf"/>
</dbReference>
<dbReference type="EMBL" id="JAIXCQ010000001">
    <property type="protein sequence ID" value="MCA5891878.1"/>
    <property type="molecule type" value="Genomic_DNA"/>
</dbReference>
<evidence type="ECO:0000313" key="4">
    <source>
        <dbReference type="EMBL" id="MCA5891878.1"/>
    </source>
</evidence>
<evidence type="ECO:0000313" key="5">
    <source>
        <dbReference type="Proteomes" id="UP001319870"/>
    </source>
</evidence>
<keyword evidence="2" id="KW-0472">Membrane</keyword>
<dbReference type="InterPro" id="IPR002477">
    <property type="entry name" value="Peptidoglycan-bd-like"/>
</dbReference>
<feature type="domain" description="Peptidoglycan binding-like" evidence="3">
    <location>
        <begin position="173"/>
        <end position="219"/>
    </location>
</feature>
<feature type="transmembrane region" description="Helical" evidence="2">
    <location>
        <begin position="57"/>
        <end position="81"/>
    </location>
</feature>
<keyword evidence="2" id="KW-1133">Transmembrane helix</keyword>
<organism evidence="4 5">
    <name type="scientific">Isoptericola luteus</name>
    <dbReference type="NCBI Taxonomy" id="2879484"/>
    <lineage>
        <taxon>Bacteria</taxon>
        <taxon>Bacillati</taxon>
        <taxon>Actinomycetota</taxon>
        <taxon>Actinomycetes</taxon>
        <taxon>Micrococcales</taxon>
        <taxon>Promicromonosporaceae</taxon>
        <taxon>Isoptericola</taxon>
    </lineage>
</organism>
<keyword evidence="5" id="KW-1185">Reference proteome</keyword>
<dbReference type="InterPro" id="IPR036365">
    <property type="entry name" value="PGBD-like_sf"/>
</dbReference>
<evidence type="ECO:0000256" key="2">
    <source>
        <dbReference type="SAM" id="Phobius"/>
    </source>
</evidence>
<evidence type="ECO:0000259" key="3">
    <source>
        <dbReference type="Pfam" id="PF01471"/>
    </source>
</evidence>
<name>A0ABS7Z9Z5_9MICO</name>
<dbReference type="Gene3D" id="1.10.101.10">
    <property type="entry name" value="PGBD-like superfamily/PGBD"/>
    <property type="match status" value="1"/>
</dbReference>
<dbReference type="Proteomes" id="UP001319870">
    <property type="component" value="Unassembled WGS sequence"/>
</dbReference>
<keyword evidence="2" id="KW-0812">Transmembrane</keyword>
<feature type="region of interest" description="Disordered" evidence="1">
    <location>
        <begin position="1"/>
        <end position="48"/>
    </location>
</feature>
<comment type="caution">
    <text evidence="4">The sequence shown here is derived from an EMBL/GenBank/DDBJ whole genome shotgun (WGS) entry which is preliminary data.</text>
</comment>
<reference evidence="4 5" key="1">
    <citation type="submission" date="2021-09" db="EMBL/GenBank/DDBJ databases">
        <title>Isoptericola luteus sp. nov., a novel bacterium isolated from Harbin, the capital city of Heilongjiang province.</title>
        <authorList>
            <person name="Li J."/>
        </authorList>
    </citation>
    <scope>NUCLEOTIDE SEQUENCE [LARGE SCALE GENOMIC DNA]</scope>
    <source>
        <strain evidence="4 5">NEAU-Y5</strain>
    </source>
</reference>
<protein>
    <submittedName>
        <fullName evidence="4">Peptidoglycan-binding protein</fullName>
    </submittedName>
</protein>
<dbReference type="RefSeq" id="WP_225563603.1">
    <property type="nucleotide sequence ID" value="NZ_JAIXCQ010000001.1"/>
</dbReference>
<feature type="compositionally biased region" description="Basic and acidic residues" evidence="1">
    <location>
        <begin position="30"/>
        <end position="41"/>
    </location>
</feature>
<accession>A0ABS7Z9Z5</accession>
<sequence length="406" mass="41600">MVSVRHHGSRTSRHDSRAHRASPCTASPESDTRPDNDEEKTGMSGSRLQTSFGPQRVWVAAGIVVVLAAGAALGVALKALLAPSPVVPASPQYALVVADHGTVGRSIRLDVTARRIGGTAVVNAVHGVLTEHLVEQGGTVESGRRLYSVDLRPVVVAAGDVPAFRDLARGIKGSDVRQLQQMLVDVGARTADADGTFGAATQQQVRAWQERVGLPVTGTVPLGQLVFVPRLPGLADWADDVPLGTTLGAGSVIAEVVPDDVTFEMTVPEDQLGLLESGMVVEITAGDAELSAVIGKIVRPQDDAEAAVATIEPLAQSTVCDGKCEGIATAGDQILPARVVVLAPTEGIVVPAAALDVGHSGRAQVTLDDGTAVDVTVDAVEGGRAVVSGLEPGARVRVPVGGHGGA</sequence>
<proteinExistence type="predicted"/>
<feature type="compositionally biased region" description="Basic residues" evidence="1">
    <location>
        <begin position="1"/>
        <end position="20"/>
    </location>
</feature>
<gene>
    <name evidence="4" type="ORF">LEP48_00745</name>
</gene>
<dbReference type="SUPFAM" id="SSF47090">
    <property type="entry name" value="PGBD-like"/>
    <property type="match status" value="1"/>
</dbReference>